<evidence type="ECO:0000256" key="9">
    <source>
        <dbReference type="ARBA" id="ARBA00023306"/>
    </source>
</evidence>
<dbReference type="GO" id="GO:0051301">
    <property type="term" value="P:cell division"/>
    <property type="evidence" value="ECO:0007669"/>
    <property type="project" value="UniProtKB-KW"/>
</dbReference>
<reference evidence="15 16" key="1">
    <citation type="journal article" date="2011" name="Front. Microbiol.">
        <title>Genomic signatures of strain selection and enhancement in Bacillus atrophaeus var. globigii, a historical biowarfare simulant.</title>
        <authorList>
            <person name="Gibbons H.S."/>
            <person name="Broomall S.M."/>
            <person name="McNew L.A."/>
            <person name="Daligault H."/>
            <person name="Chapman C."/>
            <person name="Bruce D."/>
            <person name="Karavis M."/>
            <person name="Krepps M."/>
            <person name="McGregor P.A."/>
            <person name="Hong C."/>
            <person name="Park K.H."/>
            <person name="Akmal A."/>
            <person name="Feldman A."/>
            <person name="Lin J.S."/>
            <person name="Chang W.E."/>
            <person name="Higgs B.W."/>
            <person name="Demirev P."/>
            <person name="Lindquist J."/>
            <person name="Liem A."/>
            <person name="Fochler E."/>
            <person name="Read T.D."/>
            <person name="Tapia R."/>
            <person name="Johnson S."/>
            <person name="Bishop-Lilly K.A."/>
            <person name="Detter C."/>
            <person name="Han C."/>
            <person name="Sozhamannan S."/>
            <person name="Rosenzweig C.N."/>
            <person name="Skowronski E.W."/>
        </authorList>
    </citation>
    <scope>NUCLEOTIDE SEQUENCE [LARGE SCALE GENOMIC DNA]</scope>
    <source>
        <strain evidence="15 16">AIT1</strain>
    </source>
</reference>
<keyword evidence="4" id="KW-0132">Cell division</keyword>
<organism evidence="15 16">
    <name type="scientific">Aliidiomarina taiwanensis</name>
    <dbReference type="NCBI Taxonomy" id="946228"/>
    <lineage>
        <taxon>Bacteria</taxon>
        <taxon>Pseudomonadati</taxon>
        <taxon>Pseudomonadota</taxon>
        <taxon>Gammaproteobacteria</taxon>
        <taxon>Alteromonadales</taxon>
        <taxon>Idiomarinaceae</taxon>
        <taxon>Aliidiomarina</taxon>
    </lineage>
</organism>
<name>A0A432X7V5_9GAMM</name>
<dbReference type="PANTHER" id="PTHR39579">
    <property type="entry name" value="INNER MEMBRANE PROTEIN YHCB"/>
    <property type="match status" value="1"/>
</dbReference>
<keyword evidence="7 14" id="KW-1133">Transmembrane helix</keyword>
<protein>
    <recommendedName>
        <fullName evidence="11">Z-ring associated protein G</fullName>
    </recommendedName>
    <alternativeName>
        <fullName evidence="12">Cell division protein ZapG</fullName>
    </alternativeName>
</protein>
<evidence type="ECO:0000256" key="3">
    <source>
        <dbReference type="ARBA" id="ARBA00022519"/>
    </source>
</evidence>
<keyword evidence="6" id="KW-0133">Cell shape</keyword>
<dbReference type="EMBL" id="PIPQ01000002">
    <property type="protein sequence ID" value="RUO42867.1"/>
    <property type="molecule type" value="Genomic_DNA"/>
</dbReference>
<feature type="compositionally biased region" description="Basic and acidic residues" evidence="13">
    <location>
        <begin position="112"/>
        <end position="129"/>
    </location>
</feature>
<dbReference type="PANTHER" id="PTHR39579:SF1">
    <property type="entry name" value="INNER MEMBRANE PROTEIN YHCB"/>
    <property type="match status" value="1"/>
</dbReference>
<evidence type="ECO:0000256" key="14">
    <source>
        <dbReference type="SAM" id="Phobius"/>
    </source>
</evidence>
<accession>A0A432X7V5</accession>
<evidence type="ECO:0000256" key="13">
    <source>
        <dbReference type="SAM" id="MobiDB-lite"/>
    </source>
</evidence>
<keyword evidence="16" id="KW-1185">Reference proteome</keyword>
<sequence length="150" mass="16813">MGWLIGILLVIIGGVIGFFLSRYAFPGGRNSSALASQLADTQQQFDAYRRDVADHMATARLLSEQVAEVQSKLDTFLGDSEQILQSDKEWQEPLPFFAEGTMQELRQSNLLETERRRSRSNETKPRLDEAPLDYSEPGSGIFSAPDKEKS</sequence>
<dbReference type="GO" id="GO:0005886">
    <property type="term" value="C:plasma membrane"/>
    <property type="evidence" value="ECO:0007669"/>
    <property type="project" value="UniProtKB-SubCell"/>
</dbReference>
<keyword evidence="9" id="KW-0131">Cell cycle</keyword>
<evidence type="ECO:0000256" key="7">
    <source>
        <dbReference type="ARBA" id="ARBA00022989"/>
    </source>
</evidence>
<keyword evidence="5 14" id="KW-0812">Transmembrane</keyword>
<evidence type="ECO:0000256" key="11">
    <source>
        <dbReference type="ARBA" id="ARBA00035703"/>
    </source>
</evidence>
<evidence type="ECO:0000256" key="12">
    <source>
        <dbReference type="ARBA" id="ARBA00035727"/>
    </source>
</evidence>
<feature type="transmembrane region" description="Helical" evidence="14">
    <location>
        <begin position="6"/>
        <end position="25"/>
    </location>
</feature>
<evidence type="ECO:0000313" key="16">
    <source>
        <dbReference type="Proteomes" id="UP000286976"/>
    </source>
</evidence>
<dbReference type="OrthoDB" id="5766209at2"/>
<keyword evidence="8 14" id="KW-0472">Membrane</keyword>
<evidence type="ECO:0000256" key="10">
    <source>
        <dbReference type="ARBA" id="ARBA00035657"/>
    </source>
</evidence>
<dbReference type="AlphaFoldDB" id="A0A432X7V5"/>
<evidence type="ECO:0000256" key="1">
    <source>
        <dbReference type="ARBA" id="ARBA00004377"/>
    </source>
</evidence>
<proteinExistence type="inferred from homology"/>
<evidence type="ECO:0000256" key="8">
    <source>
        <dbReference type="ARBA" id="ARBA00023136"/>
    </source>
</evidence>
<evidence type="ECO:0000313" key="15">
    <source>
        <dbReference type="EMBL" id="RUO42867.1"/>
    </source>
</evidence>
<comment type="similarity">
    <text evidence="10">Belongs to the ZapG family.</text>
</comment>
<evidence type="ECO:0000256" key="4">
    <source>
        <dbReference type="ARBA" id="ARBA00022618"/>
    </source>
</evidence>
<keyword evidence="3" id="KW-0997">Cell inner membrane</keyword>
<feature type="region of interest" description="Disordered" evidence="13">
    <location>
        <begin position="107"/>
        <end position="150"/>
    </location>
</feature>
<dbReference type="Pfam" id="PF06295">
    <property type="entry name" value="ZapG-like"/>
    <property type="match status" value="1"/>
</dbReference>
<evidence type="ECO:0000256" key="5">
    <source>
        <dbReference type="ARBA" id="ARBA00022692"/>
    </source>
</evidence>
<dbReference type="InterPro" id="IPR009386">
    <property type="entry name" value="ZapG-like"/>
</dbReference>
<dbReference type="RefSeq" id="WP_126757083.1">
    <property type="nucleotide sequence ID" value="NZ_PIPQ01000002.1"/>
</dbReference>
<gene>
    <name evidence="15" type="ORF">CWE15_05540</name>
</gene>
<evidence type="ECO:0000256" key="6">
    <source>
        <dbReference type="ARBA" id="ARBA00022960"/>
    </source>
</evidence>
<comment type="caution">
    <text evidence="15">The sequence shown here is derived from an EMBL/GenBank/DDBJ whole genome shotgun (WGS) entry which is preliminary data.</text>
</comment>
<evidence type="ECO:0000256" key="2">
    <source>
        <dbReference type="ARBA" id="ARBA00022475"/>
    </source>
</evidence>
<dbReference type="GO" id="GO:0008360">
    <property type="term" value="P:regulation of cell shape"/>
    <property type="evidence" value="ECO:0007669"/>
    <property type="project" value="UniProtKB-KW"/>
</dbReference>
<keyword evidence="2" id="KW-1003">Cell membrane</keyword>
<comment type="subcellular location">
    <subcellularLocation>
        <location evidence="1">Cell inner membrane</location>
        <topology evidence="1">Single-pass membrane protein</topology>
    </subcellularLocation>
</comment>
<dbReference type="Proteomes" id="UP000286976">
    <property type="component" value="Unassembled WGS sequence"/>
</dbReference>